<accession>A0A1I6HSC6</accession>
<dbReference type="PROSITE" id="PS00061">
    <property type="entry name" value="ADH_SHORT"/>
    <property type="match status" value="1"/>
</dbReference>
<dbReference type="Pfam" id="PF00106">
    <property type="entry name" value="adh_short"/>
    <property type="match status" value="1"/>
</dbReference>
<gene>
    <name evidence="5" type="ORF">SAMN05661086_00224</name>
</gene>
<dbReference type="GO" id="GO:0008206">
    <property type="term" value="P:bile acid metabolic process"/>
    <property type="evidence" value="ECO:0007669"/>
    <property type="project" value="UniProtKB-ARBA"/>
</dbReference>
<evidence type="ECO:0000313" key="5">
    <source>
        <dbReference type="EMBL" id="SFR57288.1"/>
    </source>
</evidence>
<evidence type="ECO:0000256" key="1">
    <source>
        <dbReference type="ARBA" id="ARBA00006484"/>
    </source>
</evidence>
<comment type="similarity">
    <text evidence="1 4">Belongs to the short-chain dehydrogenases/reductases (SDR) family.</text>
</comment>
<keyword evidence="6" id="KW-1185">Reference proteome</keyword>
<reference evidence="5 6" key="1">
    <citation type="submission" date="2016-10" db="EMBL/GenBank/DDBJ databases">
        <authorList>
            <person name="de Groot N.N."/>
        </authorList>
    </citation>
    <scope>NUCLEOTIDE SEQUENCE [LARGE SCALE GENOMIC DNA]</scope>
    <source>
        <strain evidence="5 6">743A</strain>
    </source>
</reference>
<dbReference type="InterPro" id="IPR002347">
    <property type="entry name" value="SDR_fam"/>
</dbReference>
<dbReference type="PRINTS" id="PR00080">
    <property type="entry name" value="SDRFAMILY"/>
</dbReference>
<dbReference type="AlphaFoldDB" id="A0A1I6HSC6"/>
<dbReference type="STRING" id="37658.SAMN05661086_00224"/>
<protein>
    <submittedName>
        <fullName evidence="5">3-oxoacyl-[acyl-carrier protein] reductase</fullName>
    </submittedName>
</protein>
<dbReference type="InterPro" id="IPR036291">
    <property type="entry name" value="NAD(P)-bd_dom_sf"/>
</dbReference>
<keyword evidence="2" id="KW-0560">Oxidoreductase</keyword>
<dbReference type="Gene3D" id="3.40.50.720">
    <property type="entry name" value="NAD(P)-binding Rossmann-like Domain"/>
    <property type="match status" value="1"/>
</dbReference>
<dbReference type="InterPro" id="IPR050259">
    <property type="entry name" value="SDR"/>
</dbReference>
<evidence type="ECO:0000256" key="2">
    <source>
        <dbReference type="ARBA" id="ARBA00023002"/>
    </source>
</evidence>
<sequence>MEDKNKLAIVTGGSRGIGKAIVEKLIAEQYFVEFTYVSSKDEAANLEMTYPGKCKAALVDGKDSDQVDLFVKSVVEKHNGRIDLLVNNSGITQDVLIKDSTYNDYRNTFDNNVGATFNFSKTVLPVMMKNRYGNIINISSLATNNIRYGNAFYGTSKAAIERFSKSLALEAIRFNVAVNVIAPGFVETDLIKRMTEDMKTRKELISQIPRRKFTQPEEVADLVKFLADRKPLLIGAIIPLGGGGQLI</sequence>
<dbReference type="PANTHER" id="PTHR42879:SF2">
    <property type="entry name" value="3-OXOACYL-[ACYL-CARRIER-PROTEIN] REDUCTASE FABG"/>
    <property type="match status" value="1"/>
</dbReference>
<dbReference type="SUPFAM" id="SSF51735">
    <property type="entry name" value="NAD(P)-binding Rossmann-fold domains"/>
    <property type="match status" value="1"/>
</dbReference>
<dbReference type="RefSeq" id="WP_177214487.1">
    <property type="nucleotide sequence ID" value="NZ_FOYZ01000001.1"/>
</dbReference>
<evidence type="ECO:0000256" key="3">
    <source>
        <dbReference type="ARBA" id="ARBA00023221"/>
    </source>
</evidence>
<evidence type="ECO:0000256" key="4">
    <source>
        <dbReference type="RuleBase" id="RU000363"/>
    </source>
</evidence>
<dbReference type="InterPro" id="IPR020904">
    <property type="entry name" value="Sc_DH/Rdtase_CS"/>
</dbReference>
<name>A0A1I6HSC6_9FIRM</name>
<keyword evidence="3" id="KW-0443">Lipid metabolism</keyword>
<organism evidence="5 6">
    <name type="scientific">Anaeromicropila populeti</name>
    <dbReference type="NCBI Taxonomy" id="37658"/>
    <lineage>
        <taxon>Bacteria</taxon>
        <taxon>Bacillati</taxon>
        <taxon>Bacillota</taxon>
        <taxon>Clostridia</taxon>
        <taxon>Lachnospirales</taxon>
        <taxon>Lachnospiraceae</taxon>
        <taxon>Anaeromicropila</taxon>
    </lineage>
</organism>
<dbReference type="EMBL" id="FOYZ01000001">
    <property type="protein sequence ID" value="SFR57288.1"/>
    <property type="molecule type" value="Genomic_DNA"/>
</dbReference>
<dbReference type="PRINTS" id="PR00081">
    <property type="entry name" value="GDHRDH"/>
</dbReference>
<dbReference type="GO" id="GO:0016491">
    <property type="term" value="F:oxidoreductase activity"/>
    <property type="evidence" value="ECO:0007669"/>
    <property type="project" value="UniProtKB-KW"/>
</dbReference>
<proteinExistence type="inferred from homology"/>
<keyword evidence="3" id="KW-0753">Steroid metabolism</keyword>
<dbReference type="PANTHER" id="PTHR42879">
    <property type="entry name" value="3-OXOACYL-(ACYL-CARRIER-PROTEIN) REDUCTASE"/>
    <property type="match status" value="1"/>
</dbReference>
<evidence type="ECO:0000313" key="6">
    <source>
        <dbReference type="Proteomes" id="UP000199659"/>
    </source>
</evidence>
<dbReference type="FunFam" id="3.40.50.720:FF:000084">
    <property type="entry name" value="Short-chain dehydrogenase reductase"/>
    <property type="match status" value="1"/>
</dbReference>
<dbReference type="Proteomes" id="UP000199659">
    <property type="component" value="Unassembled WGS sequence"/>
</dbReference>